<evidence type="ECO:0000313" key="2">
    <source>
        <dbReference type="Proteomes" id="UP000078512"/>
    </source>
</evidence>
<dbReference type="EMBL" id="KV442152">
    <property type="protein sequence ID" value="OAQ22611.1"/>
    <property type="molecule type" value="Genomic_DNA"/>
</dbReference>
<reference evidence="1 2" key="1">
    <citation type="submission" date="2016-05" db="EMBL/GenBank/DDBJ databases">
        <title>Genome sequencing reveals origins of a unique bacterial endosymbiosis in the earliest lineages of terrestrial Fungi.</title>
        <authorList>
            <consortium name="DOE Joint Genome Institute"/>
            <person name="Uehling J."/>
            <person name="Gryganskyi A."/>
            <person name="Hameed K."/>
            <person name="Tschaplinski T."/>
            <person name="Misztal P."/>
            <person name="Wu S."/>
            <person name="Desiro A."/>
            <person name="Vande Pol N."/>
            <person name="Du Z.-Y."/>
            <person name="Zienkiewicz A."/>
            <person name="Zienkiewicz K."/>
            <person name="Morin E."/>
            <person name="Tisserant E."/>
            <person name="Splivallo R."/>
            <person name="Hainaut M."/>
            <person name="Henrissat B."/>
            <person name="Ohm R."/>
            <person name="Kuo A."/>
            <person name="Yan J."/>
            <person name="Lipzen A."/>
            <person name="Nolan M."/>
            <person name="Labutti K."/>
            <person name="Barry K."/>
            <person name="Goldstein A."/>
            <person name="Labbe J."/>
            <person name="Schadt C."/>
            <person name="Tuskan G."/>
            <person name="Grigoriev I."/>
            <person name="Martin F."/>
            <person name="Vilgalys R."/>
            <person name="Bonito G."/>
        </authorList>
    </citation>
    <scope>NUCLEOTIDE SEQUENCE [LARGE SCALE GENOMIC DNA]</scope>
    <source>
        <strain evidence="1 2">AG-77</strain>
    </source>
</reference>
<proteinExistence type="predicted"/>
<keyword evidence="2" id="KW-1185">Reference proteome</keyword>
<gene>
    <name evidence="1" type="ORF">K457DRAFT_44924</name>
</gene>
<organism evidence="1 2">
    <name type="scientific">Linnemannia elongata AG-77</name>
    <dbReference type="NCBI Taxonomy" id="1314771"/>
    <lineage>
        <taxon>Eukaryota</taxon>
        <taxon>Fungi</taxon>
        <taxon>Fungi incertae sedis</taxon>
        <taxon>Mucoromycota</taxon>
        <taxon>Mortierellomycotina</taxon>
        <taxon>Mortierellomycetes</taxon>
        <taxon>Mortierellales</taxon>
        <taxon>Mortierellaceae</taxon>
        <taxon>Linnemannia</taxon>
    </lineage>
</organism>
<accession>A0A197JDN2</accession>
<evidence type="ECO:0000313" key="1">
    <source>
        <dbReference type="EMBL" id="OAQ22611.1"/>
    </source>
</evidence>
<feature type="non-terminal residue" evidence="1">
    <location>
        <position position="1"/>
    </location>
</feature>
<feature type="non-terminal residue" evidence="1">
    <location>
        <position position="156"/>
    </location>
</feature>
<protein>
    <recommendedName>
        <fullName evidence="3">Reverse transcriptase domain-containing protein</fullName>
    </recommendedName>
</protein>
<name>A0A197JDN2_9FUNG</name>
<sequence>VNLNKTVAFPMSAYSDLPLKTHLTFLDLQWHDSTTKDALIYLGFPVFFCKEQASIFWNKILDKIKAGINMQSSRSLSVLGRATIVNALILSRLWHLAWVTPFPPSFLSKVRRAITRFVCPFKPTASWKVITTPRHDGGLGVIDPAKQQQTFVIKHL</sequence>
<dbReference type="Proteomes" id="UP000078512">
    <property type="component" value="Unassembled WGS sequence"/>
</dbReference>
<dbReference type="AlphaFoldDB" id="A0A197JDN2"/>
<dbReference type="STRING" id="1314771.A0A197JDN2"/>
<dbReference type="OrthoDB" id="2426083at2759"/>
<evidence type="ECO:0008006" key="3">
    <source>
        <dbReference type="Google" id="ProtNLM"/>
    </source>
</evidence>